<dbReference type="PROSITE" id="PS50968">
    <property type="entry name" value="BIOTINYL_LIPOYL"/>
    <property type="match status" value="1"/>
</dbReference>
<gene>
    <name evidence="11" type="ORF">AsAng_0000360</name>
</gene>
<accession>A0A915Y9C7</accession>
<evidence type="ECO:0000313" key="11">
    <source>
        <dbReference type="EMBL" id="BDS09338.1"/>
    </source>
</evidence>
<dbReference type="PRINTS" id="PR01071">
    <property type="entry name" value="ACOABIOTINCC"/>
</dbReference>
<evidence type="ECO:0000256" key="1">
    <source>
        <dbReference type="ARBA" id="ARBA00003761"/>
    </source>
</evidence>
<dbReference type="GO" id="GO:0009317">
    <property type="term" value="C:acetyl-CoA carboxylase complex"/>
    <property type="evidence" value="ECO:0007669"/>
    <property type="project" value="InterPro"/>
</dbReference>
<keyword evidence="7 9" id="KW-0275">Fatty acid biosynthesis</keyword>
<keyword evidence="8 9" id="KW-0092">Biotin</keyword>
<dbReference type="NCBIfam" id="NF005457">
    <property type="entry name" value="PRK07051.1"/>
    <property type="match status" value="1"/>
</dbReference>
<reference evidence="11" key="1">
    <citation type="submission" date="2022-09" db="EMBL/GenBank/DDBJ databases">
        <title>Aureispira anguillicida sp. nov., isolated from Leptocephalus of Japanese eel Anguilla japonica.</title>
        <authorList>
            <person name="Yuasa K."/>
            <person name="Mekata T."/>
            <person name="Ikunari K."/>
        </authorList>
    </citation>
    <scope>NUCLEOTIDE SEQUENCE</scope>
    <source>
        <strain evidence="11">EL160426</strain>
    </source>
</reference>
<evidence type="ECO:0000256" key="7">
    <source>
        <dbReference type="ARBA" id="ARBA00023160"/>
    </source>
</evidence>
<proteinExistence type="predicted"/>
<dbReference type="RefSeq" id="WP_264790742.1">
    <property type="nucleotide sequence ID" value="NZ_AP026867.1"/>
</dbReference>
<evidence type="ECO:0000256" key="8">
    <source>
        <dbReference type="ARBA" id="ARBA00023267"/>
    </source>
</evidence>
<keyword evidence="12" id="KW-1185">Reference proteome</keyword>
<evidence type="ECO:0000259" key="10">
    <source>
        <dbReference type="PROSITE" id="PS50968"/>
    </source>
</evidence>
<feature type="domain" description="Lipoyl-binding" evidence="10">
    <location>
        <begin position="93"/>
        <end position="169"/>
    </location>
</feature>
<dbReference type="EMBL" id="AP026867">
    <property type="protein sequence ID" value="BDS09338.1"/>
    <property type="molecule type" value="Genomic_DNA"/>
</dbReference>
<dbReference type="Gene3D" id="2.40.50.100">
    <property type="match status" value="1"/>
</dbReference>
<dbReference type="InterPro" id="IPR011053">
    <property type="entry name" value="Single_hybrid_motif"/>
</dbReference>
<organism evidence="11 12">
    <name type="scientific">Aureispira anguillae</name>
    <dbReference type="NCBI Taxonomy" id="2864201"/>
    <lineage>
        <taxon>Bacteria</taxon>
        <taxon>Pseudomonadati</taxon>
        <taxon>Bacteroidota</taxon>
        <taxon>Saprospiria</taxon>
        <taxon>Saprospirales</taxon>
        <taxon>Saprospiraceae</taxon>
        <taxon>Aureispira</taxon>
    </lineage>
</organism>
<evidence type="ECO:0000256" key="9">
    <source>
        <dbReference type="RuleBase" id="RU364072"/>
    </source>
</evidence>
<evidence type="ECO:0000256" key="3">
    <source>
        <dbReference type="ARBA" id="ARBA00017562"/>
    </source>
</evidence>
<sequence>MEFEKIKELIKLIQKSKISEFKYEDESSKFSIRTKSYSTQKEVIVQQPSVMPSMQVPTVAAPVAAPVAATPAVDNAAAPAVTTEAPKEEANNYIEIKSPMVGTFYRSPSPEKGAFVKVGDSIGNDDTVCLIEAMKLFNEVKAEVEGRIVKVMVEDASPVEYGQVLFLVEPV</sequence>
<dbReference type="CDD" id="cd06850">
    <property type="entry name" value="biotinyl_domain"/>
    <property type="match status" value="1"/>
</dbReference>
<dbReference type="PANTHER" id="PTHR45266:SF3">
    <property type="entry name" value="OXALOACETATE DECARBOXYLASE ALPHA CHAIN"/>
    <property type="match status" value="1"/>
</dbReference>
<dbReference type="Proteomes" id="UP001060919">
    <property type="component" value="Chromosome"/>
</dbReference>
<evidence type="ECO:0000256" key="4">
    <source>
        <dbReference type="ARBA" id="ARBA00022516"/>
    </source>
</evidence>
<evidence type="ECO:0000313" key="12">
    <source>
        <dbReference type="Proteomes" id="UP001060919"/>
    </source>
</evidence>
<keyword evidence="4 9" id="KW-0444">Lipid biosynthesis</keyword>
<comment type="function">
    <text evidence="1 9">This protein is a component of the acetyl coenzyme A carboxylase complex; first, biotin carboxylase catalyzes the carboxylation of the carrier protein and then the transcarboxylase transfers the carboxyl group to form malonyl-CoA.</text>
</comment>
<dbReference type="PROSITE" id="PS00188">
    <property type="entry name" value="BIOTIN"/>
    <property type="match status" value="1"/>
</dbReference>
<name>A0A915Y9C7_9BACT</name>
<protein>
    <recommendedName>
        <fullName evidence="3 9">Biotin carboxyl carrier protein of acetyl-CoA carboxylase</fullName>
    </recommendedName>
</protein>
<dbReference type="Pfam" id="PF00364">
    <property type="entry name" value="Biotin_lipoyl"/>
    <property type="match status" value="1"/>
</dbReference>
<dbReference type="KEGG" id="aup:AsAng_0000360"/>
<dbReference type="InterPro" id="IPR001249">
    <property type="entry name" value="AcCoA_biotinCC"/>
</dbReference>
<dbReference type="PANTHER" id="PTHR45266">
    <property type="entry name" value="OXALOACETATE DECARBOXYLASE ALPHA CHAIN"/>
    <property type="match status" value="1"/>
</dbReference>
<keyword evidence="6 9" id="KW-0443">Lipid metabolism</keyword>
<dbReference type="GO" id="GO:0003989">
    <property type="term" value="F:acetyl-CoA carboxylase activity"/>
    <property type="evidence" value="ECO:0007669"/>
    <property type="project" value="InterPro"/>
</dbReference>
<dbReference type="AlphaFoldDB" id="A0A915Y9C7"/>
<comment type="pathway">
    <text evidence="2 9">Lipid metabolism; fatty acid biosynthesis.</text>
</comment>
<keyword evidence="5 9" id="KW-0276">Fatty acid metabolism</keyword>
<dbReference type="NCBIfam" id="TIGR00531">
    <property type="entry name" value="BCCP"/>
    <property type="match status" value="1"/>
</dbReference>
<dbReference type="InterPro" id="IPR050709">
    <property type="entry name" value="Biotin_Carboxyl_Carrier/Decarb"/>
</dbReference>
<dbReference type="InterPro" id="IPR000089">
    <property type="entry name" value="Biotin_lipoyl"/>
</dbReference>
<dbReference type="SUPFAM" id="SSF51230">
    <property type="entry name" value="Single hybrid motif"/>
    <property type="match status" value="1"/>
</dbReference>
<evidence type="ECO:0000256" key="5">
    <source>
        <dbReference type="ARBA" id="ARBA00022832"/>
    </source>
</evidence>
<dbReference type="GO" id="GO:0006633">
    <property type="term" value="P:fatty acid biosynthetic process"/>
    <property type="evidence" value="ECO:0007669"/>
    <property type="project" value="UniProtKB-KW"/>
</dbReference>
<evidence type="ECO:0000256" key="2">
    <source>
        <dbReference type="ARBA" id="ARBA00005194"/>
    </source>
</evidence>
<dbReference type="InterPro" id="IPR001882">
    <property type="entry name" value="Biotin_BS"/>
</dbReference>
<evidence type="ECO:0000256" key="6">
    <source>
        <dbReference type="ARBA" id="ARBA00023098"/>
    </source>
</evidence>